<dbReference type="GO" id="GO:0030246">
    <property type="term" value="F:carbohydrate binding"/>
    <property type="evidence" value="ECO:0007669"/>
    <property type="project" value="InterPro"/>
</dbReference>
<proteinExistence type="predicted"/>
<organism evidence="1 2">
    <name type="scientific">Ottowia testudinis</name>
    <dbReference type="NCBI Taxonomy" id="2816950"/>
    <lineage>
        <taxon>Bacteria</taxon>
        <taxon>Pseudomonadati</taxon>
        <taxon>Pseudomonadota</taxon>
        <taxon>Betaproteobacteria</taxon>
        <taxon>Burkholderiales</taxon>
        <taxon>Comamonadaceae</taxon>
        <taxon>Ottowia</taxon>
    </lineage>
</organism>
<dbReference type="EMBL" id="CP071796">
    <property type="protein sequence ID" value="QTD46380.1"/>
    <property type="molecule type" value="Genomic_DNA"/>
</dbReference>
<accession>A0A975H4H7</accession>
<dbReference type="KEGG" id="otd:J1M35_05685"/>
<dbReference type="InterPro" id="IPR013784">
    <property type="entry name" value="Carb-bd-like_fold"/>
</dbReference>
<keyword evidence="2" id="KW-1185">Reference proteome</keyword>
<reference evidence="1" key="1">
    <citation type="submission" date="2021-03" db="EMBL/GenBank/DDBJ databases">
        <title>Ottowia sp. 27C isolated from the cloaca of a Giant Asian pond turtle (Heosemys grandis).</title>
        <authorList>
            <person name="Spergser J."/>
            <person name="Busse H.-J."/>
        </authorList>
    </citation>
    <scope>NUCLEOTIDE SEQUENCE</scope>
    <source>
        <strain evidence="1">27C</strain>
    </source>
</reference>
<keyword evidence="1" id="KW-0378">Hydrolase</keyword>
<keyword evidence="1" id="KW-0645">Protease</keyword>
<sequence length="736" mass="76130">MANVVDGAYTLRAVATNTAGKTAQATRAVTVQKVIPPPPPPPPPYVVRNVSITPAVSFGTTPIQIAGEVVTNPGGELVPTAALRMILRVQGFERRLSLVSDAAGRFTYNFIPQANDAGTYEVRLVHPEDAAHASRPAHGNFTINRLGVNYAQYKLNAIRGFASSAVLQVTASAGTGATGVRWQAVPADQPSGSLPPGITLDAGTPIDIAAGTTVPTSIKLSGSASAGATGTVILKLFANESGATPRAELRLDYQLHEARPGITPEPTALEIGVQQTKTASGKLTLTNKGYSPAQGVRVQLLTREGGAPPAWASLASGADIGAIDIGQSTAIQVNARPGTDVADGYHQLQLKITADNDAGGSVPVTIAVARDGQGGVRFKLVDIYTNTLDAQGKPIEGLQNARITLQNEALTGDIRSASSNASGIAEFTAIPPGNYRWRASAPNHQDASGRITVSAGLTASERVFLDYQVVSIEFSVTETTIKDVYNITLEATYQTQVPAPVVLLEPMSINLPALQQGEEFTGELTLSNYGLVRADEVKFALPQSDENFKYEFFGNLPTQLAAKSRVSIPYRITSLNALKKGLKVNTQPVNVLEQLGAGYQPSAQIQGAIRQFLSSGDGSAMAQGTPVATMKEAAKAASCSSYQTQACVAYEYDCAAGDVRKGSTCSSISRVTGSACSGSGSAGAVGTSYCGTHNNWCGNGGGWGGAGWGGGAPMPLVPTCVPSCPDCSAGIGPAGG</sequence>
<dbReference type="Gene3D" id="2.60.40.1120">
    <property type="entry name" value="Carboxypeptidase-like, regulatory domain"/>
    <property type="match status" value="1"/>
</dbReference>
<dbReference type="Pfam" id="PF13620">
    <property type="entry name" value="CarboxypepD_reg"/>
    <property type="match status" value="1"/>
</dbReference>
<name>A0A975H4H7_9BURK</name>
<gene>
    <name evidence="1" type="ORF">J1M35_05685</name>
</gene>
<protein>
    <submittedName>
        <fullName evidence="1">Carboxypeptidase regulatory-like domain-containing protein</fullName>
    </submittedName>
</protein>
<dbReference type="SUPFAM" id="SSF49452">
    <property type="entry name" value="Starch-binding domain-like"/>
    <property type="match status" value="1"/>
</dbReference>
<keyword evidence="1" id="KW-0121">Carboxypeptidase</keyword>
<evidence type="ECO:0000313" key="2">
    <source>
        <dbReference type="Proteomes" id="UP000663903"/>
    </source>
</evidence>
<dbReference type="GO" id="GO:0004180">
    <property type="term" value="F:carboxypeptidase activity"/>
    <property type="evidence" value="ECO:0007669"/>
    <property type="project" value="UniProtKB-KW"/>
</dbReference>
<dbReference type="AlphaFoldDB" id="A0A975H4H7"/>
<evidence type="ECO:0000313" key="1">
    <source>
        <dbReference type="EMBL" id="QTD46380.1"/>
    </source>
</evidence>
<dbReference type="Proteomes" id="UP000663903">
    <property type="component" value="Chromosome"/>
</dbReference>